<feature type="domain" description="ATP-dependent DNA ligase family profile" evidence="2">
    <location>
        <begin position="118"/>
        <end position="248"/>
    </location>
</feature>
<evidence type="ECO:0000313" key="3">
    <source>
        <dbReference type="EMBL" id="SVC16487.1"/>
    </source>
</evidence>
<protein>
    <recommendedName>
        <fullName evidence="2">ATP-dependent DNA ligase family profile domain-containing protein</fullName>
    </recommendedName>
</protein>
<evidence type="ECO:0000259" key="2">
    <source>
        <dbReference type="Pfam" id="PF01068"/>
    </source>
</evidence>
<dbReference type="AlphaFoldDB" id="A0A382K065"/>
<name>A0A382K065_9ZZZZ</name>
<dbReference type="GO" id="GO:0006310">
    <property type="term" value="P:DNA recombination"/>
    <property type="evidence" value="ECO:0007669"/>
    <property type="project" value="InterPro"/>
</dbReference>
<sequence>MMTTLYQLHLTGRLKHMVIEVKGNQIITEWWTSKEDEDGKKQNTKETVYGKNKGRTNETSNDEQALLEFERKIKKKKEEGYVENREDAILGEEIVVSSTLTQSFAPCKPISKLNEKDDAYNDTWLAERKYNGSCILLHNTGKERIGYTRRIKPITEILSVIKEIKNTLHELPDESLIIGELVAFDEEGKEDPKVLKAVTTETTTKAKAKSKYDSLISEGYNFKYNVFDVIFWYGEDVTDRTFLERLEITKFFGEREIRPFTEEIALQAKEKGWEGFILRQAEDNIVFTMNGKPKRKGSYKFKF</sequence>
<proteinExistence type="predicted"/>
<feature type="compositionally biased region" description="Basic and acidic residues" evidence="1">
    <location>
        <begin position="35"/>
        <end position="44"/>
    </location>
</feature>
<dbReference type="Gene3D" id="3.30.470.30">
    <property type="entry name" value="DNA ligase/mRNA capping enzyme"/>
    <property type="match status" value="1"/>
</dbReference>
<evidence type="ECO:0000256" key="1">
    <source>
        <dbReference type="SAM" id="MobiDB-lite"/>
    </source>
</evidence>
<dbReference type="GO" id="GO:0006281">
    <property type="term" value="P:DNA repair"/>
    <property type="evidence" value="ECO:0007669"/>
    <property type="project" value="InterPro"/>
</dbReference>
<reference evidence="3" key="1">
    <citation type="submission" date="2018-05" db="EMBL/GenBank/DDBJ databases">
        <authorList>
            <person name="Lanie J.A."/>
            <person name="Ng W.-L."/>
            <person name="Kazmierczak K.M."/>
            <person name="Andrzejewski T.M."/>
            <person name="Davidsen T.M."/>
            <person name="Wayne K.J."/>
            <person name="Tettelin H."/>
            <person name="Glass J.I."/>
            <person name="Rusch D."/>
            <person name="Podicherti R."/>
            <person name="Tsui H.-C.T."/>
            <person name="Winkler M.E."/>
        </authorList>
    </citation>
    <scope>NUCLEOTIDE SEQUENCE</scope>
</reference>
<organism evidence="3">
    <name type="scientific">marine metagenome</name>
    <dbReference type="NCBI Taxonomy" id="408172"/>
    <lineage>
        <taxon>unclassified sequences</taxon>
        <taxon>metagenomes</taxon>
        <taxon>ecological metagenomes</taxon>
    </lineage>
</organism>
<feature type="non-terminal residue" evidence="3">
    <location>
        <position position="303"/>
    </location>
</feature>
<gene>
    <name evidence="3" type="ORF">METZ01_LOCUS269341</name>
</gene>
<dbReference type="InterPro" id="IPR012310">
    <property type="entry name" value="DNA_ligase_ATP-dep_cent"/>
</dbReference>
<dbReference type="GO" id="GO:0005524">
    <property type="term" value="F:ATP binding"/>
    <property type="evidence" value="ECO:0007669"/>
    <property type="project" value="InterPro"/>
</dbReference>
<dbReference type="GO" id="GO:0003910">
    <property type="term" value="F:DNA ligase (ATP) activity"/>
    <property type="evidence" value="ECO:0007669"/>
    <property type="project" value="InterPro"/>
</dbReference>
<accession>A0A382K065</accession>
<dbReference type="SUPFAM" id="SSF56091">
    <property type="entry name" value="DNA ligase/mRNA capping enzyme, catalytic domain"/>
    <property type="match status" value="1"/>
</dbReference>
<dbReference type="EMBL" id="UINC01076891">
    <property type="protein sequence ID" value="SVC16487.1"/>
    <property type="molecule type" value="Genomic_DNA"/>
</dbReference>
<feature type="region of interest" description="Disordered" evidence="1">
    <location>
        <begin position="35"/>
        <end position="62"/>
    </location>
</feature>
<dbReference type="Pfam" id="PF01068">
    <property type="entry name" value="DNA_ligase_A_M"/>
    <property type="match status" value="1"/>
</dbReference>